<keyword evidence="5 11" id="KW-0285">Flavoprotein</keyword>
<comment type="pathway">
    <text evidence="2 11">Porphyrin-containing compound metabolism; protoporphyrin-IX biosynthesis; protoporphyrin-IX from protoporphyrinogen-IX: step 1/1.</text>
</comment>
<evidence type="ECO:0000256" key="5">
    <source>
        <dbReference type="ARBA" id="ARBA00022630"/>
    </source>
</evidence>
<dbReference type="GO" id="GO:0006782">
    <property type="term" value="P:protoporphyrinogen IX biosynthetic process"/>
    <property type="evidence" value="ECO:0007669"/>
    <property type="project" value="UniProtKB-UniRule"/>
</dbReference>
<accession>A0A3R7PU58</accession>
<evidence type="ECO:0000256" key="10">
    <source>
        <dbReference type="ARBA" id="ARBA00047554"/>
    </source>
</evidence>
<dbReference type="GO" id="GO:0005743">
    <property type="term" value="C:mitochondrial inner membrane"/>
    <property type="evidence" value="ECO:0007669"/>
    <property type="project" value="UniProtKB-SubCell"/>
</dbReference>
<reference evidence="13 14" key="2">
    <citation type="submission" date="2019-01" db="EMBL/GenBank/DDBJ databases">
        <title>The decoding of complex shrimp genome reveals the adaptation for benthos swimmer, frequently molting mechanism and breeding impact on genome.</title>
        <authorList>
            <person name="Sun Y."/>
            <person name="Gao Y."/>
            <person name="Yu Y."/>
        </authorList>
    </citation>
    <scope>NUCLEOTIDE SEQUENCE [LARGE SCALE GENOMIC DNA]</scope>
    <source>
        <tissue evidence="13">Muscle</tissue>
    </source>
</reference>
<dbReference type="InterPro" id="IPR050464">
    <property type="entry name" value="Zeta_carotene_desat/Oxidored"/>
</dbReference>
<evidence type="ECO:0000313" key="13">
    <source>
        <dbReference type="EMBL" id="ROT82687.1"/>
    </source>
</evidence>
<reference evidence="13 14" key="1">
    <citation type="submission" date="2018-04" db="EMBL/GenBank/DDBJ databases">
        <authorList>
            <person name="Zhang X."/>
            <person name="Yuan J."/>
            <person name="Li F."/>
            <person name="Xiang J."/>
        </authorList>
    </citation>
    <scope>NUCLEOTIDE SEQUENCE [LARGE SCALE GENOMIC DNA]</scope>
    <source>
        <tissue evidence="13">Muscle</tissue>
    </source>
</reference>
<evidence type="ECO:0000256" key="6">
    <source>
        <dbReference type="ARBA" id="ARBA00022827"/>
    </source>
</evidence>
<keyword evidence="6 11" id="KW-0274">FAD</keyword>
<evidence type="ECO:0000259" key="12">
    <source>
        <dbReference type="Pfam" id="PF01593"/>
    </source>
</evidence>
<comment type="cofactor">
    <cofactor evidence="11">
        <name>FAD</name>
        <dbReference type="ChEBI" id="CHEBI:57692"/>
    </cofactor>
    <text evidence="11">Binds 1 FAD per subunit.</text>
</comment>
<dbReference type="Proteomes" id="UP000283509">
    <property type="component" value="Unassembled WGS sequence"/>
</dbReference>
<evidence type="ECO:0000256" key="9">
    <source>
        <dbReference type="ARBA" id="ARBA00023244"/>
    </source>
</evidence>
<dbReference type="InterPro" id="IPR004572">
    <property type="entry name" value="Protoporphyrinogen_oxidase"/>
</dbReference>
<evidence type="ECO:0000256" key="8">
    <source>
        <dbReference type="ARBA" id="ARBA00023133"/>
    </source>
</evidence>
<dbReference type="NCBIfam" id="TIGR00562">
    <property type="entry name" value="proto_IX_ox"/>
    <property type="match status" value="1"/>
</dbReference>
<comment type="function">
    <text evidence="1 11">Catalyzes the 6-electron oxidation of protoporphyrinogen-IX to form protoporphyrin-IX.</text>
</comment>
<dbReference type="InterPro" id="IPR036188">
    <property type="entry name" value="FAD/NAD-bd_sf"/>
</dbReference>
<dbReference type="Gene3D" id="3.50.50.60">
    <property type="entry name" value="FAD/NAD(P)-binding domain"/>
    <property type="match status" value="1"/>
</dbReference>
<dbReference type="PANTHER" id="PTHR42923:SF3">
    <property type="entry name" value="PROTOPORPHYRINOGEN OXIDASE"/>
    <property type="match status" value="1"/>
</dbReference>
<keyword evidence="8 11" id="KW-0350">Heme biosynthesis</keyword>
<dbReference type="EC" id="1.3.3.4" evidence="4 11"/>
<comment type="caution">
    <text evidence="13">The sequence shown here is derived from an EMBL/GenBank/DDBJ whole genome shotgun (WGS) entry which is preliminary data.</text>
</comment>
<gene>
    <name evidence="13" type="ORF">C7M84_024163</name>
</gene>
<dbReference type="OrthoDB" id="419752at2759"/>
<evidence type="ECO:0000256" key="2">
    <source>
        <dbReference type="ARBA" id="ARBA00005073"/>
    </source>
</evidence>
<dbReference type="AlphaFoldDB" id="A0A3R7PU58"/>
<protein>
    <recommendedName>
        <fullName evidence="4 11">Protoporphyrinogen oxidase</fullName>
        <ecNumber evidence="4 11">1.3.3.4</ecNumber>
    </recommendedName>
</protein>
<evidence type="ECO:0000256" key="3">
    <source>
        <dbReference type="ARBA" id="ARBA00010551"/>
    </source>
</evidence>
<dbReference type="SUPFAM" id="SSF51905">
    <property type="entry name" value="FAD/NAD(P)-binding domain"/>
    <property type="match status" value="1"/>
</dbReference>
<evidence type="ECO:0000256" key="4">
    <source>
        <dbReference type="ARBA" id="ARBA00012867"/>
    </source>
</evidence>
<comment type="similarity">
    <text evidence="3 11">Belongs to the protoporphyrinogen/coproporphyrinogen oxidase family. Protoporphyrinogen oxidase subfamily.</text>
</comment>
<keyword evidence="9 11" id="KW-0627">Porphyrin biosynthesis</keyword>
<dbReference type="InterPro" id="IPR002937">
    <property type="entry name" value="Amino_oxidase"/>
</dbReference>
<keyword evidence="14" id="KW-1185">Reference proteome</keyword>
<proteinExistence type="inferred from homology"/>
<organism evidence="13 14">
    <name type="scientific">Penaeus vannamei</name>
    <name type="common">Whiteleg shrimp</name>
    <name type="synonym">Litopenaeus vannamei</name>
    <dbReference type="NCBI Taxonomy" id="6689"/>
    <lineage>
        <taxon>Eukaryota</taxon>
        <taxon>Metazoa</taxon>
        <taxon>Ecdysozoa</taxon>
        <taxon>Arthropoda</taxon>
        <taxon>Crustacea</taxon>
        <taxon>Multicrustacea</taxon>
        <taxon>Malacostraca</taxon>
        <taxon>Eumalacostraca</taxon>
        <taxon>Eucarida</taxon>
        <taxon>Decapoda</taxon>
        <taxon>Dendrobranchiata</taxon>
        <taxon>Penaeoidea</taxon>
        <taxon>Penaeidae</taxon>
        <taxon>Penaeus</taxon>
    </lineage>
</organism>
<dbReference type="STRING" id="6689.A0A3R7PU58"/>
<dbReference type="Pfam" id="PF01593">
    <property type="entry name" value="Amino_oxidase"/>
    <property type="match status" value="1"/>
</dbReference>
<evidence type="ECO:0000256" key="11">
    <source>
        <dbReference type="RuleBase" id="RU367069"/>
    </source>
</evidence>
<comment type="subcellular location">
    <subcellularLocation>
        <location evidence="11">Mitochondrion inner membrane</location>
    </subcellularLocation>
</comment>
<comment type="catalytic activity">
    <reaction evidence="10 11">
        <text>protoporphyrinogen IX + 3 O2 = protoporphyrin IX + 3 H2O2</text>
        <dbReference type="Rhea" id="RHEA:25576"/>
        <dbReference type="ChEBI" id="CHEBI:15379"/>
        <dbReference type="ChEBI" id="CHEBI:16240"/>
        <dbReference type="ChEBI" id="CHEBI:57306"/>
        <dbReference type="ChEBI" id="CHEBI:57307"/>
        <dbReference type="EC" id="1.3.3.4"/>
    </reaction>
</comment>
<sequence length="303" mass="32778">MTVTVLGGGISGLAAAHYLRTVNPSSRIVVLEASHRLGGWIDSTKHSDGVVYEGGPRTLRVVGNAGANTLALAESLGLRDKVRSVHYGEPSAKNRMIKVNGSLHKLPNSLKTALTKLPPFSKPLALSAISDLRAKKVLADDESLFSFVNRRFGSDVARYAIDPLARGVFAGNARDLSVKALAKRMHEVEQKHGSVLKGFIKDRKNAEKPDPGLAKSDLVQQARKEKWAVWSLQDGLETLVKTLAEHLEQGGVEIRRSSPVLGIQGSQGHLVVQTNGEEIQTERVISCLPANHLSQVNPVRFSV</sequence>
<name>A0A3R7PU58_PENVA</name>
<evidence type="ECO:0000313" key="14">
    <source>
        <dbReference type="Proteomes" id="UP000283509"/>
    </source>
</evidence>
<dbReference type="PANTHER" id="PTHR42923">
    <property type="entry name" value="PROTOPORPHYRINOGEN OXIDASE"/>
    <property type="match status" value="1"/>
</dbReference>
<evidence type="ECO:0000256" key="1">
    <source>
        <dbReference type="ARBA" id="ARBA00002600"/>
    </source>
</evidence>
<dbReference type="UniPathway" id="UPA00251">
    <property type="reaction ID" value="UER00324"/>
</dbReference>
<keyword evidence="7 11" id="KW-0560">Oxidoreductase</keyword>
<feature type="domain" description="Amine oxidase" evidence="12">
    <location>
        <begin position="10"/>
        <end position="297"/>
    </location>
</feature>
<dbReference type="GO" id="GO:0004729">
    <property type="term" value="F:oxygen-dependent protoporphyrinogen oxidase activity"/>
    <property type="evidence" value="ECO:0007669"/>
    <property type="project" value="UniProtKB-UniRule"/>
</dbReference>
<dbReference type="EMBL" id="QCYY01000789">
    <property type="protein sequence ID" value="ROT82687.1"/>
    <property type="molecule type" value="Genomic_DNA"/>
</dbReference>
<evidence type="ECO:0000256" key="7">
    <source>
        <dbReference type="ARBA" id="ARBA00023002"/>
    </source>
</evidence>